<keyword evidence="3" id="KW-1185">Reference proteome</keyword>
<feature type="compositionally biased region" description="Basic and acidic residues" evidence="1">
    <location>
        <begin position="157"/>
        <end position="167"/>
    </location>
</feature>
<protein>
    <submittedName>
        <fullName evidence="2">Uncharacterized protein</fullName>
    </submittedName>
</protein>
<evidence type="ECO:0000313" key="2">
    <source>
        <dbReference type="EMBL" id="CAK9266210.1"/>
    </source>
</evidence>
<reference evidence="2" key="1">
    <citation type="submission" date="2024-02" db="EMBL/GenBank/DDBJ databases">
        <authorList>
            <consortium name="ELIXIR-Norway"/>
            <consortium name="Elixir Norway"/>
        </authorList>
    </citation>
    <scope>NUCLEOTIDE SEQUENCE</scope>
</reference>
<organism evidence="2 3">
    <name type="scientific">Sphagnum jensenii</name>
    <dbReference type="NCBI Taxonomy" id="128206"/>
    <lineage>
        <taxon>Eukaryota</taxon>
        <taxon>Viridiplantae</taxon>
        <taxon>Streptophyta</taxon>
        <taxon>Embryophyta</taxon>
        <taxon>Bryophyta</taxon>
        <taxon>Sphagnophytina</taxon>
        <taxon>Sphagnopsida</taxon>
        <taxon>Sphagnales</taxon>
        <taxon>Sphagnaceae</taxon>
        <taxon>Sphagnum</taxon>
    </lineage>
</organism>
<gene>
    <name evidence="2" type="ORF">CSSPJE1EN1_LOCUS11688</name>
</gene>
<evidence type="ECO:0000256" key="1">
    <source>
        <dbReference type="SAM" id="MobiDB-lite"/>
    </source>
</evidence>
<name>A0ABP0WH51_9BRYO</name>
<dbReference type="EMBL" id="OZ020113">
    <property type="protein sequence ID" value="CAK9266210.1"/>
    <property type="molecule type" value="Genomic_DNA"/>
</dbReference>
<feature type="region of interest" description="Disordered" evidence="1">
    <location>
        <begin position="145"/>
        <end position="169"/>
    </location>
</feature>
<proteinExistence type="predicted"/>
<dbReference type="Proteomes" id="UP001497444">
    <property type="component" value="Chromosome 18"/>
</dbReference>
<sequence>MTTSVVITAGGQGAVFHGTVLGPRSCHLMGITSNAFNTAHTSNGKMSPSANATFSNIVSISSLNNSFTNNFGNTLPSGGFSDGFANTSLSRILSGKEGNNLLLLLNTEQDMLGEDSPNFKAKQIQLPTFRSKEITVVGKSASQNSWSDDLGLDGDQDNAKDKDHLDENGSDAVYETNETLGMEGADHDIVFGEKCKRKKGPPVKIFMAGQSHQEKLNDCLCM</sequence>
<evidence type="ECO:0000313" key="3">
    <source>
        <dbReference type="Proteomes" id="UP001497444"/>
    </source>
</evidence>
<accession>A0ABP0WH51</accession>